<protein>
    <submittedName>
        <fullName evidence="2">Uncharacterized protein</fullName>
    </submittedName>
</protein>
<evidence type="ECO:0000256" key="1">
    <source>
        <dbReference type="SAM" id="MobiDB-lite"/>
    </source>
</evidence>
<evidence type="ECO:0000313" key="2">
    <source>
        <dbReference type="EMBL" id="AWG20782.1"/>
    </source>
</evidence>
<dbReference type="Proteomes" id="UP000244527">
    <property type="component" value="Chromosome"/>
</dbReference>
<gene>
    <name evidence="2" type="ORF">FFWV33_04120</name>
</gene>
<name>A0A2S1LAM0_9FLAO</name>
<feature type="compositionally biased region" description="Basic residues" evidence="1">
    <location>
        <begin position="1"/>
        <end position="10"/>
    </location>
</feature>
<organism evidence="2 3">
    <name type="scientific">Flavobacterium faecale</name>
    <dbReference type="NCBI Taxonomy" id="1355330"/>
    <lineage>
        <taxon>Bacteria</taxon>
        <taxon>Pseudomonadati</taxon>
        <taxon>Bacteroidota</taxon>
        <taxon>Flavobacteriia</taxon>
        <taxon>Flavobacteriales</taxon>
        <taxon>Flavobacteriaceae</taxon>
        <taxon>Flavobacterium</taxon>
    </lineage>
</organism>
<proteinExistence type="predicted"/>
<dbReference type="EMBL" id="CP020918">
    <property type="protein sequence ID" value="AWG20782.1"/>
    <property type="molecule type" value="Genomic_DNA"/>
</dbReference>
<reference evidence="2 3" key="1">
    <citation type="submission" date="2017-04" db="EMBL/GenBank/DDBJ databases">
        <title>Compelte genome sequence of WV33.</title>
        <authorList>
            <person name="Lee P.C."/>
        </authorList>
    </citation>
    <scope>NUCLEOTIDE SEQUENCE [LARGE SCALE GENOMIC DNA]</scope>
    <source>
        <strain evidence="2 3">WV33</strain>
    </source>
</reference>
<dbReference type="KEGG" id="ffa:FFWV33_04120"/>
<accession>A0A2S1LAM0</accession>
<feature type="region of interest" description="Disordered" evidence="1">
    <location>
        <begin position="1"/>
        <end position="24"/>
    </location>
</feature>
<sequence>MPFLARLKKRERPEASGAGNSSKKNNYYHQIITKKKGAFGPCIHIGRKSSIFKLNGVLVMQA</sequence>
<evidence type="ECO:0000313" key="3">
    <source>
        <dbReference type="Proteomes" id="UP000244527"/>
    </source>
</evidence>
<dbReference type="AlphaFoldDB" id="A0A2S1LAM0"/>
<keyword evidence="3" id="KW-1185">Reference proteome</keyword>